<reference evidence="6 7" key="1">
    <citation type="submission" date="2015-08" db="EMBL/GenBank/DDBJ databases">
        <title>Whole genome sequence of Flavobacterium akiainvivens IK-1T, from decaying Wikstroemia oahuensis, an endemic Hawaiian shrub.</title>
        <authorList>
            <person name="Wan X."/>
            <person name="Hou S."/>
            <person name="Saito J."/>
            <person name="Donachie S."/>
        </authorList>
    </citation>
    <scope>NUCLEOTIDE SEQUENCE [LARGE SCALE GENOMIC DNA]</scope>
    <source>
        <strain evidence="6 7">IK-1</strain>
    </source>
</reference>
<dbReference type="InterPro" id="IPR035437">
    <property type="entry name" value="SNase_OB-fold_sf"/>
</dbReference>
<dbReference type="GO" id="GO:0016787">
    <property type="term" value="F:hydrolase activity"/>
    <property type="evidence" value="ECO:0007669"/>
    <property type="project" value="UniProtKB-KW"/>
</dbReference>
<dbReference type="PROSITE" id="PS50830">
    <property type="entry name" value="TNASE_3"/>
    <property type="match status" value="1"/>
</dbReference>
<keyword evidence="3" id="KW-0378">Hydrolase</keyword>
<evidence type="ECO:0000259" key="5">
    <source>
        <dbReference type="PROSITE" id="PS50830"/>
    </source>
</evidence>
<accession>A0A0M8MLK1</accession>
<dbReference type="CDD" id="cd00175">
    <property type="entry name" value="SNc"/>
    <property type="match status" value="1"/>
</dbReference>
<dbReference type="EMBL" id="LIYD01000005">
    <property type="protein sequence ID" value="KOS08287.1"/>
    <property type="molecule type" value="Genomic_DNA"/>
</dbReference>
<evidence type="ECO:0000256" key="4">
    <source>
        <dbReference type="SAM" id="MobiDB-lite"/>
    </source>
</evidence>
<dbReference type="Gene3D" id="2.40.50.90">
    <property type="match status" value="1"/>
</dbReference>
<evidence type="ECO:0000313" key="6">
    <source>
        <dbReference type="EMBL" id="KOS08287.1"/>
    </source>
</evidence>
<dbReference type="STRING" id="1202724.AM493_09215"/>
<keyword evidence="2" id="KW-0255">Endonuclease</keyword>
<dbReference type="Pfam" id="PF00565">
    <property type="entry name" value="SNase"/>
    <property type="match status" value="1"/>
</dbReference>
<dbReference type="PANTHER" id="PTHR12302">
    <property type="entry name" value="EBNA2 BINDING PROTEIN P100"/>
    <property type="match status" value="1"/>
</dbReference>
<dbReference type="SUPFAM" id="SSF50199">
    <property type="entry name" value="Staphylococcal nuclease"/>
    <property type="match status" value="1"/>
</dbReference>
<comment type="caution">
    <text evidence="6">The sequence shown here is derived from an EMBL/GenBank/DDBJ whole genome shotgun (WGS) entry which is preliminary data.</text>
</comment>
<dbReference type="AlphaFoldDB" id="A0A0M8MLK1"/>
<keyword evidence="7" id="KW-1185">Reference proteome</keyword>
<dbReference type="Proteomes" id="UP000037755">
    <property type="component" value="Unassembled WGS sequence"/>
</dbReference>
<protein>
    <recommendedName>
        <fullName evidence="5">TNase-like domain-containing protein</fullName>
    </recommendedName>
</protein>
<dbReference type="InterPro" id="IPR016071">
    <property type="entry name" value="Staphylococal_nuclease_OB-fold"/>
</dbReference>
<sequence length="151" mass="17022">MTKKKKEVRALKTFTGKVTAIKDGDTFEVLYDGEPERVRLAEIDCPESAQPYGKKAKQFASDLCFGKTVTVASGSKRDRYGRVVGTVTTEDGVNVNEALVKAGYAWHYKDYSDNAQIGVFEEEARQKGLGLWADSKPTPPWEWRKNKRKKK</sequence>
<dbReference type="GO" id="GO:0004519">
    <property type="term" value="F:endonuclease activity"/>
    <property type="evidence" value="ECO:0007669"/>
    <property type="project" value="UniProtKB-KW"/>
</dbReference>
<dbReference type="SMART" id="SM00318">
    <property type="entry name" value="SNc"/>
    <property type="match status" value="1"/>
</dbReference>
<evidence type="ECO:0000313" key="7">
    <source>
        <dbReference type="Proteomes" id="UP000037755"/>
    </source>
</evidence>
<evidence type="ECO:0000256" key="2">
    <source>
        <dbReference type="ARBA" id="ARBA00022759"/>
    </source>
</evidence>
<keyword evidence="1" id="KW-0540">Nuclease</keyword>
<name>A0A0M8MLK1_9FLAO</name>
<dbReference type="PATRIC" id="fig|1202724.3.peg.1914"/>
<feature type="domain" description="TNase-like" evidence="5">
    <location>
        <begin position="12"/>
        <end position="134"/>
    </location>
</feature>
<organism evidence="6 7">
    <name type="scientific">Flavobacterium akiainvivens</name>
    <dbReference type="NCBI Taxonomy" id="1202724"/>
    <lineage>
        <taxon>Bacteria</taxon>
        <taxon>Pseudomonadati</taxon>
        <taxon>Bacteroidota</taxon>
        <taxon>Flavobacteriia</taxon>
        <taxon>Flavobacteriales</taxon>
        <taxon>Flavobacteriaceae</taxon>
        <taxon>Flavobacterium</taxon>
    </lineage>
</organism>
<feature type="region of interest" description="Disordered" evidence="4">
    <location>
        <begin position="129"/>
        <end position="151"/>
    </location>
</feature>
<proteinExistence type="predicted"/>
<evidence type="ECO:0000256" key="1">
    <source>
        <dbReference type="ARBA" id="ARBA00022722"/>
    </source>
</evidence>
<dbReference type="PANTHER" id="PTHR12302:SF3">
    <property type="entry name" value="SERINE_THREONINE-PROTEIN KINASE 31"/>
    <property type="match status" value="1"/>
</dbReference>
<evidence type="ECO:0000256" key="3">
    <source>
        <dbReference type="ARBA" id="ARBA00022801"/>
    </source>
</evidence>
<gene>
    <name evidence="6" type="ORF">AM493_09215</name>
</gene>